<proteinExistence type="predicted"/>
<evidence type="ECO:0000313" key="2">
    <source>
        <dbReference type="Proteomes" id="UP000434554"/>
    </source>
</evidence>
<organism evidence="1 2">
    <name type="scientific">Veillonella seminalis</name>
    <dbReference type="NCBI Taxonomy" id="1502943"/>
    <lineage>
        <taxon>Bacteria</taxon>
        <taxon>Bacillati</taxon>
        <taxon>Bacillota</taxon>
        <taxon>Negativicutes</taxon>
        <taxon>Veillonellales</taxon>
        <taxon>Veillonellaceae</taxon>
        <taxon>Veillonella</taxon>
    </lineage>
</organism>
<name>A0A833CDC4_9FIRM</name>
<protein>
    <recommendedName>
        <fullName evidence="3">SnoaL-like domain-containing protein</fullName>
    </recommendedName>
</protein>
<comment type="caution">
    <text evidence="1">The sequence shown here is derived from an EMBL/GenBank/DDBJ whole genome shotgun (WGS) entry which is preliminary data.</text>
</comment>
<reference evidence="1 2" key="1">
    <citation type="submission" date="2019-09" db="EMBL/GenBank/DDBJ databases">
        <title>Draft genome sequence of 3 type strains from the CCUG.</title>
        <authorList>
            <person name="Pineiro-Iglesias B."/>
            <person name="Tunovic T."/>
            <person name="Unosson C."/>
            <person name="Inganas E."/>
            <person name="Ohlen M."/>
            <person name="Cardew S."/>
            <person name="Jensie-Markopoulos S."/>
            <person name="Salva-Serra F."/>
            <person name="Jaen-Luchoro D."/>
            <person name="Karlsson R."/>
            <person name="Svensson-Stadler L."/>
            <person name="Chun J."/>
            <person name="Moore E."/>
        </authorList>
    </citation>
    <scope>NUCLEOTIDE SEQUENCE [LARGE SCALE GENOMIC DNA]</scope>
    <source>
        <strain evidence="1 2">CCUG 65427</strain>
    </source>
</reference>
<sequence length="60" mass="6745">MDLVSQTEDTIVIKYTSHTVVAEGSGTVRREFAGEATMRKDGPVWLIDKIQEHQVRVADE</sequence>
<dbReference type="EMBL" id="WBKH01000001">
    <property type="protein sequence ID" value="KAB1479944.1"/>
    <property type="molecule type" value="Genomic_DNA"/>
</dbReference>
<evidence type="ECO:0008006" key="3">
    <source>
        <dbReference type="Google" id="ProtNLM"/>
    </source>
</evidence>
<accession>A0A833CDC4</accession>
<evidence type="ECO:0000313" key="1">
    <source>
        <dbReference type="EMBL" id="KAB1479944.1"/>
    </source>
</evidence>
<gene>
    <name evidence="1" type="ORF">F8R14_01355</name>
</gene>
<dbReference type="RefSeq" id="WP_006555291.1">
    <property type="nucleotide sequence ID" value="NZ_CAUBPY010000001.1"/>
</dbReference>
<dbReference type="Proteomes" id="UP000434554">
    <property type="component" value="Unassembled WGS sequence"/>
</dbReference>
<dbReference type="AlphaFoldDB" id="A0A833CDC4"/>